<dbReference type="Gene3D" id="3.90.1720.30">
    <property type="entry name" value="PPPDE domains"/>
    <property type="match status" value="1"/>
</dbReference>
<feature type="transmembrane region" description="Helical" evidence="4">
    <location>
        <begin position="328"/>
        <end position="347"/>
    </location>
</feature>
<comment type="similarity">
    <text evidence="1">Belongs to the DeSI family.</text>
</comment>
<keyword evidence="4" id="KW-0472">Membrane</keyword>
<organism evidence="6 7">
    <name type="scientific">Polarella glacialis</name>
    <name type="common">Dinoflagellate</name>
    <dbReference type="NCBI Taxonomy" id="89957"/>
    <lineage>
        <taxon>Eukaryota</taxon>
        <taxon>Sar</taxon>
        <taxon>Alveolata</taxon>
        <taxon>Dinophyceae</taxon>
        <taxon>Suessiales</taxon>
        <taxon>Suessiaceae</taxon>
        <taxon>Polarella</taxon>
    </lineage>
</organism>
<keyword evidence="2" id="KW-0645">Protease</keyword>
<dbReference type="OrthoDB" id="21221at2759"/>
<proteinExistence type="inferred from homology"/>
<evidence type="ECO:0000259" key="5">
    <source>
        <dbReference type="PROSITE" id="PS51858"/>
    </source>
</evidence>
<dbReference type="GO" id="GO:0006508">
    <property type="term" value="P:proteolysis"/>
    <property type="evidence" value="ECO:0007669"/>
    <property type="project" value="UniProtKB-KW"/>
</dbReference>
<keyword evidence="4" id="KW-1133">Transmembrane helix</keyword>
<dbReference type="InterPro" id="IPR042266">
    <property type="entry name" value="PPPDE_sf"/>
</dbReference>
<evidence type="ECO:0000313" key="7">
    <source>
        <dbReference type="Proteomes" id="UP000654075"/>
    </source>
</evidence>
<dbReference type="Proteomes" id="UP000654075">
    <property type="component" value="Unassembled WGS sequence"/>
</dbReference>
<dbReference type="Pfam" id="PF05903">
    <property type="entry name" value="Peptidase_C97"/>
    <property type="match status" value="1"/>
</dbReference>
<evidence type="ECO:0000256" key="4">
    <source>
        <dbReference type="SAM" id="Phobius"/>
    </source>
</evidence>
<evidence type="ECO:0000256" key="2">
    <source>
        <dbReference type="ARBA" id="ARBA00022670"/>
    </source>
</evidence>
<accession>A0A813G0V8</accession>
<comment type="caution">
    <text evidence="6">The sequence shown here is derived from an EMBL/GenBank/DDBJ whole genome shotgun (WGS) entry which is preliminary data.</text>
</comment>
<gene>
    <name evidence="6" type="ORF">PGLA1383_LOCUS35875</name>
</gene>
<evidence type="ECO:0000256" key="3">
    <source>
        <dbReference type="ARBA" id="ARBA00022801"/>
    </source>
</evidence>
<reference evidence="6" key="1">
    <citation type="submission" date="2021-02" db="EMBL/GenBank/DDBJ databases">
        <authorList>
            <person name="Dougan E. K."/>
            <person name="Rhodes N."/>
            <person name="Thang M."/>
            <person name="Chan C."/>
        </authorList>
    </citation>
    <scope>NUCLEOTIDE SEQUENCE</scope>
</reference>
<dbReference type="EMBL" id="CAJNNV010026457">
    <property type="protein sequence ID" value="CAE8618240.1"/>
    <property type="molecule type" value="Genomic_DNA"/>
</dbReference>
<dbReference type="AlphaFoldDB" id="A0A813G0V8"/>
<evidence type="ECO:0000313" key="6">
    <source>
        <dbReference type="EMBL" id="CAE8618240.1"/>
    </source>
</evidence>
<dbReference type="PROSITE" id="PS51858">
    <property type="entry name" value="PPPDE"/>
    <property type="match status" value="1"/>
</dbReference>
<keyword evidence="4" id="KW-0812">Transmembrane</keyword>
<name>A0A813G0V8_POLGL</name>
<keyword evidence="3" id="KW-0378">Hydrolase</keyword>
<sequence length="348" mass="38110">MTVTTTLRGLAPAVAKPFAAQNASHPHARKAGRAAPAMAAAVLGITLCQLPSWRQVALRLPLAQVGMPVGTGIAMPPLVLKPLGQRPSGDFSNFATSLPKDGMDSGGLLAVPEWFRGNDVCRLVYAAREGFGKRVGELRSSSGGSNASSSVVFSVYDVGQVLPDAWHQKWQPQSSRPVDGLWHSSLKAFGHTYDNPRNVDGTLPRALSPDMRYQYVLETARTAEEFLEFFAKTKADDKWSKDNYDLRYNNCNHWMVDILQYLVGPGQESYVLSAPEFLMPNDFAKQAPPDGLGHEFNELVMKGMMKRQRVLRREGKAAQVLKTRNGNVAVTSLAVAAGLFCFYLGFVH</sequence>
<dbReference type="GO" id="GO:0008233">
    <property type="term" value="F:peptidase activity"/>
    <property type="evidence" value="ECO:0007669"/>
    <property type="project" value="UniProtKB-KW"/>
</dbReference>
<dbReference type="InterPro" id="IPR008580">
    <property type="entry name" value="PPPDE_dom"/>
</dbReference>
<keyword evidence="7" id="KW-1185">Reference proteome</keyword>
<protein>
    <recommendedName>
        <fullName evidence="5">PPPDE domain-containing protein</fullName>
    </recommendedName>
</protein>
<evidence type="ECO:0000256" key="1">
    <source>
        <dbReference type="ARBA" id="ARBA00008140"/>
    </source>
</evidence>
<feature type="domain" description="PPPDE" evidence="5">
    <location>
        <begin position="149"/>
        <end position="283"/>
    </location>
</feature>